<name>A0A7M4ERL0_CROPO</name>
<reference evidence="9" key="1">
    <citation type="submission" date="2025-08" db="UniProtKB">
        <authorList>
            <consortium name="Ensembl"/>
        </authorList>
    </citation>
    <scope>IDENTIFICATION</scope>
</reference>
<dbReference type="FunFam" id="3.10.330.20:FF:000003">
    <property type="entry name" value="tRNA (Adenine(58)-N(1))-methyltransferase, mitochondrial isoform X1"/>
    <property type="match status" value="1"/>
</dbReference>
<evidence type="ECO:0000256" key="3">
    <source>
        <dbReference type="ARBA" id="ARBA00022679"/>
    </source>
</evidence>
<feature type="domain" description="TR61B FKBP-like" evidence="8">
    <location>
        <begin position="79"/>
        <end position="133"/>
    </location>
</feature>
<dbReference type="FunFam" id="3.40.50.150:FF:000181">
    <property type="entry name" value="tRNA (Adenine(58)-N(1))-methyltransferase, mitochondrial isoform X4"/>
    <property type="match status" value="1"/>
</dbReference>
<dbReference type="GO" id="GO:0061953">
    <property type="term" value="F:mRNA (adenine-N1-)-methyltransferase activity"/>
    <property type="evidence" value="ECO:0007669"/>
    <property type="project" value="Ensembl"/>
</dbReference>
<evidence type="ECO:0000256" key="2">
    <source>
        <dbReference type="ARBA" id="ARBA00022603"/>
    </source>
</evidence>
<keyword evidence="2" id="KW-0489">Methyltransferase</keyword>
<evidence type="ECO:0000259" key="8">
    <source>
        <dbReference type="Pfam" id="PF21985"/>
    </source>
</evidence>
<evidence type="ECO:0000259" key="7">
    <source>
        <dbReference type="Pfam" id="PF08704"/>
    </source>
</evidence>
<dbReference type="Pfam" id="PF08704">
    <property type="entry name" value="GCD14"/>
    <property type="match status" value="1"/>
</dbReference>
<dbReference type="GeneTree" id="ENSGT00940000154239"/>
<comment type="catalytic activity">
    <reaction evidence="6">
        <text>an adenosine in mRNA + S-adenosyl-L-methionine = an N(1)-methyladenosine in mRNA + S-adenosyl-L-homocysteine + H(+)</text>
        <dbReference type="Rhea" id="RHEA:55392"/>
        <dbReference type="Rhea" id="RHEA-COMP:12414"/>
        <dbReference type="Rhea" id="RHEA-COMP:12415"/>
        <dbReference type="ChEBI" id="CHEBI:15378"/>
        <dbReference type="ChEBI" id="CHEBI:57856"/>
        <dbReference type="ChEBI" id="CHEBI:59789"/>
        <dbReference type="ChEBI" id="CHEBI:74411"/>
        <dbReference type="ChEBI" id="CHEBI:74491"/>
    </reaction>
</comment>
<dbReference type="Proteomes" id="UP000594220">
    <property type="component" value="Unplaced"/>
</dbReference>
<accession>A0A7M4ERL0</accession>
<dbReference type="SUPFAM" id="SSF53335">
    <property type="entry name" value="S-adenosyl-L-methionine-dependent methyltransferases"/>
    <property type="match status" value="1"/>
</dbReference>
<protein>
    <recommendedName>
        <fullName evidence="1">tRNA (adenine(58)-N(1))-methyltransferase</fullName>
        <ecNumber evidence="1">2.1.1.220</ecNumber>
    </recommendedName>
</protein>
<dbReference type="PANTHER" id="PTHR12133">
    <property type="entry name" value="TRNA (ADENINE(58)-N(1))-METHYLTRANSFERASE"/>
    <property type="match status" value="1"/>
</dbReference>
<dbReference type="GO" id="GO:0160107">
    <property type="term" value="F:tRNA (adenine(58)-N1)-methyltransferase activity"/>
    <property type="evidence" value="ECO:0007669"/>
    <property type="project" value="UniProtKB-EC"/>
</dbReference>
<feature type="domain" description="tRNA (adenine(58)-N(1))-methyltransferase catalytic subunit TRM61 C-terminal" evidence="7">
    <location>
        <begin position="152"/>
        <end position="391"/>
    </location>
</feature>
<evidence type="ECO:0000256" key="1">
    <source>
        <dbReference type="ARBA" id="ARBA00012796"/>
    </source>
</evidence>
<dbReference type="GO" id="GO:0090646">
    <property type="term" value="P:mitochondrial tRNA processing"/>
    <property type="evidence" value="ECO:0007669"/>
    <property type="project" value="Ensembl"/>
</dbReference>
<keyword evidence="3" id="KW-0808">Transferase</keyword>
<proteinExistence type="predicted"/>
<dbReference type="InterPro" id="IPR029063">
    <property type="entry name" value="SAM-dependent_MTases_sf"/>
</dbReference>
<dbReference type="PROSITE" id="PS51620">
    <property type="entry name" value="SAM_TRM61"/>
    <property type="match status" value="1"/>
</dbReference>
<dbReference type="Pfam" id="PF21985">
    <property type="entry name" value="TR61B_FKBP-like"/>
    <property type="match status" value="1"/>
</dbReference>
<dbReference type="EC" id="2.1.1.220" evidence="1"/>
<dbReference type="GO" id="GO:0030488">
    <property type="term" value="P:tRNA methylation"/>
    <property type="evidence" value="ECO:0007669"/>
    <property type="project" value="InterPro"/>
</dbReference>
<keyword evidence="10" id="KW-1185">Reference proteome</keyword>
<evidence type="ECO:0000256" key="5">
    <source>
        <dbReference type="ARBA" id="ARBA00022694"/>
    </source>
</evidence>
<dbReference type="GO" id="GO:0006397">
    <property type="term" value="P:mRNA processing"/>
    <property type="evidence" value="ECO:0007669"/>
    <property type="project" value="Ensembl"/>
</dbReference>
<evidence type="ECO:0000313" key="10">
    <source>
        <dbReference type="Proteomes" id="UP000594220"/>
    </source>
</evidence>
<dbReference type="Gene3D" id="3.10.330.20">
    <property type="match status" value="1"/>
</dbReference>
<dbReference type="SMR" id="A0A7M4ERL0"/>
<reference evidence="9" key="2">
    <citation type="submission" date="2025-09" db="UniProtKB">
        <authorList>
            <consortium name="Ensembl"/>
        </authorList>
    </citation>
    <scope>IDENTIFICATION</scope>
</reference>
<evidence type="ECO:0000313" key="9">
    <source>
        <dbReference type="Ensembl" id="ENSCPRP00005013748.1"/>
    </source>
</evidence>
<gene>
    <name evidence="9" type="primary">TRMT61B</name>
</gene>
<dbReference type="Gene3D" id="3.40.50.150">
    <property type="entry name" value="Vaccinia Virus protein VP39"/>
    <property type="match status" value="1"/>
</dbReference>
<dbReference type="InterPro" id="IPR014816">
    <property type="entry name" value="tRNA_MeTrfase_Gcd14"/>
</dbReference>
<evidence type="ECO:0000256" key="6">
    <source>
        <dbReference type="ARBA" id="ARBA00048481"/>
    </source>
</evidence>
<dbReference type="CDD" id="cd02440">
    <property type="entry name" value="AdoMet_MTases"/>
    <property type="match status" value="1"/>
</dbReference>
<dbReference type="Ensembl" id="ENSCPRT00005016147.1">
    <property type="protein sequence ID" value="ENSCPRP00005013748.1"/>
    <property type="gene ID" value="ENSCPRG00005009705.1"/>
</dbReference>
<dbReference type="GO" id="GO:0016433">
    <property type="term" value="F:rRNA (adenine) methyltransferase activity"/>
    <property type="evidence" value="ECO:0007669"/>
    <property type="project" value="Ensembl"/>
</dbReference>
<dbReference type="InterPro" id="IPR054151">
    <property type="entry name" value="TR61B_FKBP-like"/>
</dbReference>
<sequence>MVPLETIQHSSLPGFDVTIMFLQIGLQSVLESHCLPISRVLTTGKLQVQHLFWEPVVRHRYNMSHPMKLVPYTPRSDAAGELVLAEVRRRRQREFRHLCRLTVLGRLNSCWGRVDHSRILGKLPGQMLATSQGVPLLVRRPSLEDYVLLMKRGPTISYPKDIKAMLLLMDIHPGDTVLESGSGSGAMSLFLSRAVGPQGRVISYEIRQDHHALAKKNYRLWRDAWVIGHVEEWPDNVDFIKQDILTAAEDMKSVTFDAVALDMLDPQTALPIVYPNLKQGGVCAVYLANITQVIDLLQGIRTSKLPLLCEQIIELIQREWLIKPVRKKDSRLAPRVEAQQNVDEEPQQDEEYLVQEQAVIGGSEGDESLSEHVGSVPYIARPYPWQVGHTGEKCLDRTFIILNFV</sequence>
<organism evidence="9 10">
    <name type="scientific">Crocodylus porosus</name>
    <name type="common">Saltwater crocodile</name>
    <name type="synonym">Estuarine crocodile</name>
    <dbReference type="NCBI Taxonomy" id="8502"/>
    <lineage>
        <taxon>Eukaryota</taxon>
        <taxon>Metazoa</taxon>
        <taxon>Chordata</taxon>
        <taxon>Craniata</taxon>
        <taxon>Vertebrata</taxon>
        <taxon>Euteleostomi</taxon>
        <taxon>Archelosauria</taxon>
        <taxon>Archosauria</taxon>
        <taxon>Crocodylia</taxon>
        <taxon>Longirostres</taxon>
        <taxon>Crocodylidae</taxon>
        <taxon>Crocodylus</taxon>
    </lineage>
</organism>
<dbReference type="PANTHER" id="PTHR12133:SF1">
    <property type="entry name" value="TRNA (ADENINE(58)-N(1))-METHYLTRANSFERASE, MITOCHONDRIAL"/>
    <property type="match status" value="1"/>
</dbReference>
<dbReference type="AlphaFoldDB" id="A0A7M4ERL0"/>
<dbReference type="GO" id="GO:0005759">
    <property type="term" value="C:mitochondrial matrix"/>
    <property type="evidence" value="ECO:0007669"/>
    <property type="project" value="Ensembl"/>
</dbReference>
<dbReference type="GO" id="GO:0031515">
    <property type="term" value="C:tRNA (m1A) methyltransferase complex"/>
    <property type="evidence" value="ECO:0007669"/>
    <property type="project" value="InterPro"/>
</dbReference>
<evidence type="ECO:0000256" key="4">
    <source>
        <dbReference type="ARBA" id="ARBA00022691"/>
    </source>
</evidence>
<keyword evidence="5" id="KW-0819">tRNA processing</keyword>
<keyword evidence="4" id="KW-0949">S-adenosyl-L-methionine</keyword>
<dbReference type="InterPro" id="IPR049470">
    <property type="entry name" value="TRM61_C"/>
</dbReference>